<accession>A0AAV2RRL2</accession>
<feature type="non-terminal residue" evidence="2">
    <location>
        <position position="1"/>
    </location>
</feature>
<sequence>PSALLSGVSPRSITTLNHHTVTTLSHHARTRPSVRPPAPQQHCHERQGPPATRHAPCCYGMDRCEKLSKDKTTSLHNGLTVSLVGDILHGGPGHLYPPYHKGWRVKRKIVNRGGYYILHSRKSWGGGPWTT</sequence>
<reference evidence="2 3" key="1">
    <citation type="submission" date="2024-05" db="EMBL/GenBank/DDBJ databases">
        <authorList>
            <person name="Wallberg A."/>
        </authorList>
    </citation>
    <scope>NUCLEOTIDE SEQUENCE [LARGE SCALE GENOMIC DNA]</scope>
</reference>
<name>A0AAV2RRL2_MEGNR</name>
<keyword evidence="3" id="KW-1185">Reference proteome</keyword>
<feature type="non-terminal residue" evidence="2">
    <location>
        <position position="131"/>
    </location>
</feature>
<evidence type="ECO:0000256" key="1">
    <source>
        <dbReference type="SAM" id="MobiDB-lite"/>
    </source>
</evidence>
<protein>
    <submittedName>
        <fullName evidence="2">Uncharacterized protein</fullName>
    </submittedName>
</protein>
<comment type="caution">
    <text evidence="2">The sequence shown here is derived from an EMBL/GenBank/DDBJ whole genome shotgun (WGS) entry which is preliminary data.</text>
</comment>
<organism evidence="2 3">
    <name type="scientific">Meganyctiphanes norvegica</name>
    <name type="common">Northern krill</name>
    <name type="synonym">Thysanopoda norvegica</name>
    <dbReference type="NCBI Taxonomy" id="48144"/>
    <lineage>
        <taxon>Eukaryota</taxon>
        <taxon>Metazoa</taxon>
        <taxon>Ecdysozoa</taxon>
        <taxon>Arthropoda</taxon>
        <taxon>Crustacea</taxon>
        <taxon>Multicrustacea</taxon>
        <taxon>Malacostraca</taxon>
        <taxon>Eumalacostraca</taxon>
        <taxon>Eucarida</taxon>
        <taxon>Euphausiacea</taxon>
        <taxon>Euphausiidae</taxon>
        <taxon>Meganyctiphanes</taxon>
    </lineage>
</organism>
<dbReference type="EMBL" id="CAXKWB010027232">
    <property type="protein sequence ID" value="CAL4131577.1"/>
    <property type="molecule type" value="Genomic_DNA"/>
</dbReference>
<gene>
    <name evidence="2" type="ORF">MNOR_LOCUS26794</name>
</gene>
<proteinExistence type="predicted"/>
<evidence type="ECO:0000313" key="2">
    <source>
        <dbReference type="EMBL" id="CAL4131577.1"/>
    </source>
</evidence>
<feature type="region of interest" description="Disordered" evidence="1">
    <location>
        <begin position="26"/>
        <end position="52"/>
    </location>
</feature>
<dbReference type="Proteomes" id="UP001497623">
    <property type="component" value="Unassembled WGS sequence"/>
</dbReference>
<dbReference type="AlphaFoldDB" id="A0AAV2RRL2"/>
<evidence type="ECO:0000313" key="3">
    <source>
        <dbReference type="Proteomes" id="UP001497623"/>
    </source>
</evidence>